<dbReference type="AlphaFoldDB" id="A0A3A3YVG2"/>
<dbReference type="Pfam" id="PF01073">
    <property type="entry name" value="3Beta_HSD"/>
    <property type="match status" value="1"/>
</dbReference>
<dbReference type="InterPro" id="IPR036291">
    <property type="entry name" value="NAD(P)-bd_dom_sf"/>
</dbReference>
<dbReference type="GO" id="GO:0005737">
    <property type="term" value="C:cytoplasm"/>
    <property type="evidence" value="ECO:0007669"/>
    <property type="project" value="TreeGrafter"/>
</dbReference>
<accession>A0A3A3YVG2</accession>
<dbReference type="GO" id="GO:0016616">
    <property type="term" value="F:oxidoreductase activity, acting on the CH-OH group of donors, NAD or NADP as acceptor"/>
    <property type="evidence" value="ECO:0007669"/>
    <property type="project" value="InterPro"/>
</dbReference>
<dbReference type="RefSeq" id="WP_119951223.1">
    <property type="nucleotide sequence ID" value="NZ_QZEZ01000007.1"/>
</dbReference>
<dbReference type="EMBL" id="QZEZ01000007">
    <property type="protein sequence ID" value="RJK94214.1"/>
    <property type="molecule type" value="Genomic_DNA"/>
</dbReference>
<sequence length="336" mass="35304">MRVLVTGGGGFLGSAVVRALAARGDAVRVLARGSYPWLARLGVDARRGDVADPAAVRDAVAGCDAVLHVAAKAGMGGRQADYHRANVTGTLRVVQACVALGVPRLVHTSTPSVVHAGGSIRGGNESLPYARRYETPYPRTKAAAERLALAADRTPLRGGDGVLRTVALRPHLVWGPGDTQLTARIVDRARRGRLWLVGGGGAVVDTTYVEDAAAAHLAALDRLGEDDPACGGRAYFVSAGDPRPVADVVGRILDAHGLPPVRRSVPYPLAYGAGAAVEGVWSLLGRADEPPLTRFLATQLATDHWFDLTAARRDLRWSPQVGVEEGVRRLRAALGT</sequence>
<evidence type="ECO:0000313" key="2">
    <source>
        <dbReference type="EMBL" id="RJK94214.1"/>
    </source>
</evidence>
<proteinExistence type="predicted"/>
<dbReference type="SUPFAM" id="SSF51735">
    <property type="entry name" value="NAD(P)-binding Rossmann-fold domains"/>
    <property type="match status" value="1"/>
</dbReference>
<reference evidence="2 3" key="1">
    <citation type="submission" date="2018-09" db="EMBL/GenBank/DDBJ databases">
        <title>YIM 75000 draft genome.</title>
        <authorList>
            <person name="Tang S."/>
            <person name="Feng Y."/>
        </authorList>
    </citation>
    <scope>NUCLEOTIDE SEQUENCE [LARGE SCALE GENOMIC DNA]</scope>
    <source>
        <strain evidence="2 3">YIM 75000</strain>
    </source>
</reference>
<comment type="caution">
    <text evidence="2">The sequence shown here is derived from an EMBL/GenBank/DDBJ whole genome shotgun (WGS) entry which is preliminary data.</text>
</comment>
<feature type="domain" description="3-beta hydroxysteroid dehydrogenase/isomerase" evidence="1">
    <location>
        <begin position="4"/>
        <end position="258"/>
    </location>
</feature>
<dbReference type="PANTHER" id="PTHR48079:SF6">
    <property type="entry name" value="NAD(P)-BINDING DOMAIN-CONTAINING PROTEIN-RELATED"/>
    <property type="match status" value="1"/>
</dbReference>
<evidence type="ECO:0000313" key="3">
    <source>
        <dbReference type="Proteomes" id="UP000265614"/>
    </source>
</evidence>
<dbReference type="PANTHER" id="PTHR48079">
    <property type="entry name" value="PROTEIN YEEZ"/>
    <property type="match status" value="1"/>
</dbReference>
<protein>
    <submittedName>
        <fullName evidence="2">NAD-dependent epimerase/dehydratase family protein</fullName>
    </submittedName>
</protein>
<dbReference type="Proteomes" id="UP000265614">
    <property type="component" value="Unassembled WGS sequence"/>
</dbReference>
<dbReference type="InterPro" id="IPR002225">
    <property type="entry name" value="3Beta_OHSteriod_DH/Estase"/>
</dbReference>
<organism evidence="2 3">
    <name type="scientific">Vallicoccus soli</name>
    <dbReference type="NCBI Taxonomy" id="2339232"/>
    <lineage>
        <taxon>Bacteria</taxon>
        <taxon>Bacillati</taxon>
        <taxon>Actinomycetota</taxon>
        <taxon>Actinomycetes</taxon>
        <taxon>Motilibacterales</taxon>
        <taxon>Vallicoccaceae</taxon>
        <taxon>Vallicoccus</taxon>
    </lineage>
</organism>
<keyword evidence="3" id="KW-1185">Reference proteome</keyword>
<name>A0A3A3YVG2_9ACTN</name>
<dbReference type="GO" id="GO:0004029">
    <property type="term" value="F:aldehyde dehydrogenase (NAD+) activity"/>
    <property type="evidence" value="ECO:0007669"/>
    <property type="project" value="TreeGrafter"/>
</dbReference>
<dbReference type="Gene3D" id="3.40.50.720">
    <property type="entry name" value="NAD(P)-binding Rossmann-like Domain"/>
    <property type="match status" value="1"/>
</dbReference>
<dbReference type="OrthoDB" id="3174087at2"/>
<dbReference type="GO" id="GO:0006694">
    <property type="term" value="P:steroid biosynthetic process"/>
    <property type="evidence" value="ECO:0007669"/>
    <property type="project" value="InterPro"/>
</dbReference>
<evidence type="ECO:0000259" key="1">
    <source>
        <dbReference type="Pfam" id="PF01073"/>
    </source>
</evidence>
<dbReference type="InterPro" id="IPR051783">
    <property type="entry name" value="NAD(P)-dependent_oxidoreduct"/>
</dbReference>
<gene>
    <name evidence="2" type="ORF">D5H78_14565</name>
</gene>